<sequence length="431" mass="49166">MSEGVGRVAWWGLSPAMDPVTTLLDAEVVQADGDEPINVLLVGASDCRHMLKMLAAAKRGDPPYNKGRQVNVYVVESRMEVVARHLLLLSIAMKPTEELGLQERTHLFLELFGNSHVRPVTNEFLCQEATRLIRLVTDPDEMQQQMPWFRINHLKFRECDDLEAILKFWRTDDTEVFPIAAHWDERLRSFYKQRYDVRTNLYDWDYSMNISEKAPIINARQFARWRETGLAFELHDTTYEIPNRTLASGELLKSREGTVARRGYWGDILTGPYVSFGIEPTNEKMLEKRNDQYVKSAVDVSEDEVSQLMAELLPAAEAADDTGARVTIHVLSPNSLETLTRKRKFQHMFHAMFFSSSMAHLLSPDVQLAAKPNARLLMETGKFVLALNKEQTQQYLDKTIELAQAAGFSPVKPPTVNDAVYVCKRNEDASQ</sequence>
<evidence type="ECO:0000259" key="6">
    <source>
        <dbReference type="Pfam" id="PF14740"/>
    </source>
</evidence>
<evidence type="ECO:0000256" key="4">
    <source>
        <dbReference type="ARBA" id="ARBA00022794"/>
    </source>
</evidence>
<dbReference type="GO" id="GO:0070286">
    <property type="term" value="P:axonemal dynein complex assembly"/>
    <property type="evidence" value="ECO:0007669"/>
    <property type="project" value="InterPro"/>
</dbReference>
<dbReference type="RefSeq" id="XP_004987896.1">
    <property type="nucleotide sequence ID" value="XM_004987839.1"/>
</dbReference>
<accession>F2USB7</accession>
<evidence type="ECO:0008006" key="9">
    <source>
        <dbReference type="Google" id="ProtNLM"/>
    </source>
</evidence>
<dbReference type="GO" id="GO:0044458">
    <property type="term" value="P:motile cilium assembly"/>
    <property type="evidence" value="ECO:0007669"/>
    <property type="project" value="TreeGrafter"/>
</dbReference>
<feature type="domain" description="Dynein assembly factor 3 C-terminal" evidence="6">
    <location>
        <begin position="150"/>
        <end position="313"/>
    </location>
</feature>
<dbReference type="STRING" id="946362.F2USB7"/>
<dbReference type="Pfam" id="PF14737">
    <property type="entry name" value="DUF4470"/>
    <property type="match status" value="1"/>
</dbReference>
<evidence type="ECO:0000256" key="2">
    <source>
        <dbReference type="ARBA" id="ARBA00010449"/>
    </source>
</evidence>
<dbReference type="OMA" id="MREGIYQ"/>
<keyword evidence="8" id="KW-1185">Reference proteome</keyword>
<dbReference type="Proteomes" id="UP000007799">
    <property type="component" value="Unassembled WGS sequence"/>
</dbReference>
<evidence type="ECO:0000256" key="3">
    <source>
        <dbReference type="ARBA" id="ARBA00022490"/>
    </source>
</evidence>
<dbReference type="OrthoDB" id="538817at2759"/>
<reference evidence="7" key="1">
    <citation type="submission" date="2009-08" db="EMBL/GenBank/DDBJ databases">
        <title>Annotation of Salpingoeca rosetta.</title>
        <authorList>
            <consortium name="The Broad Institute Genome Sequencing Platform"/>
            <person name="Russ C."/>
            <person name="Cuomo C."/>
            <person name="Burger G."/>
            <person name="Gray M.W."/>
            <person name="Holland P.W.H."/>
            <person name="King N."/>
            <person name="Lang F.B.F."/>
            <person name="Roger A.J."/>
            <person name="Ruiz-Trillo I."/>
            <person name="Young S.K."/>
            <person name="Zeng Q."/>
            <person name="Gargeya S."/>
            <person name="Alvarado L."/>
            <person name="Berlin A."/>
            <person name="Chapman S.B."/>
            <person name="Chen Z."/>
            <person name="Freedman E."/>
            <person name="Gellesch M."/>
            <person name="Goldberg J."/>
            <person name="Griggs A."/>
            <person name="Gujja S."/>
            <person name="Heilman E."/>
            <person name="Heiman D."/>
            <person name="Howarth C."/>
            <person name="Mehta T."/>
            <person name="Neiman D."/>
            <person name="Pearson M."/>
            <person name="Roberts A."/>
            <person name="Saif S."/>
            <person name="Shea T."/>
            <person name="Shenoy N."/>
            <person name="Sisk P."/>
            <person name="Stolte C."/>
            <person name="Sykes S."/>
            <person name="White J."/>
            <person name="Yandava C."/>
            <person name="Haas B."/>
            <person name="Nusbaum C."/>
            <person name="Birren B."/>
        </authorList>
    </citation>
    <scope>NUCLEOTIDE SEQUENCE [LARGE SCALE GENOMIC DNA]</scope>
    <source>
        <strain evidence="7">ATCC 50818</strain>
    </source>
</reference>
<dbReference type="InterPro" id="IPR039304">
    <property type="entry name" value="DNAAF3"/>
</dbReference>
<evidence type="ECO:0000313" key="8">
    <source>
        <dbReference type="Proteomes" id="UP000007799"/>
    </source>
</evidence>
<evidence type="ECO:0000259" key="5">
    <source>
        <dbReference type="Pfam" id="PF14737"/>
    </source>
</evidence>
<feature type="domain" description="Dynein assembly factor 3 C-terminal" evidence="6">
    <location>
        <begin position="324"/>
        <end position="411"/>
    </location>
</feature>
<dbReference type="AlphaFoldDB" id="F2USB7"/>
<dbReference type="PANTHER" id="PTHR22118">
    <property type="entry name" value="DYNEIN ASSEMBLY FACTOR 3, AXONEMAL"/>
    <property type="match status" value="1"/>
</dbReference>
<evidence type="ECO:0000256" key="1">
    <source>
        <dbReference type="ARBA" id="ARBA00004496"/>
    </source>
</evidence>
<feature type="domain" description="DUF4470" evidence="5">
    <location>
        <begin position="10"/>
        <end position="116"/>
    </location>
</feature>
<name>F2USB7_SALR5</name>
<protein>
    <recommendedName>
        <fullName evidence="9">Dynein assembly factor 3, axonemal</fullName>
    </recommendedName>
</protein>
<dbReference type="EMBL" id="GL832994">
    <property type="protein sequence ID" value="EGD81026.1"/>
    <property type="molecule type" value="Genomic_DNA"/>
</dbReference>
<dbReference type="InParanoid" id="F2USB7"/>
<organism evidence="8">
    <name type="scientific">Salpingoeca rosetta (strain ATCC 50818 / BSB-021)</name>
    <dbReference type="NCBI Taxonomy" id="946362"/>
    <lineage>
        <taxon>Eukaryota</taxon>
        <taxon>Choanoflagellata</taxon>
        <taxon>Craspedida</taxon>
        <taxon>Salpingoecidae</taxon>
        <taxon>Salpingoeca</taxon>
    </lineage>
</organism>
<proteinExistence type="inferred from homology"/>
<keyword evidence="4" id="KW-0970">Cilium biogenesis/degradation</keyword>
<dbReference type="GO" id="GO:0005737">
    <property type="term" value="C:cytoplasm"/>
    <property type="evidence" value="ECO:0007669"/>
    <property type="project" value="UniProtKB-SubCell"/>
</dbReference>
<dbReference type="InterPro" id="IPR027974">
    <property type="entry name" value="DUF4470"/>
</dbReference>
<comment type="similarity">
    <text evidence="2">Belongs to the DNAAF3 family.</text>
</comment>
<gene>
    <name evidence="7" type="ORF">PTSG_10969</name>
</gene>
<evidence type="ECO:0000313" key="7">
    <source>
        <dbReference type="EMBL" id="EGD81026.1"/>
    </source>
</evidence>
<dbReference type="GeneID" id="16068424"/>
<dbReference type="PANTHER" id="PTHR22118:SF14">
    <property type="entry name" value="DYNEIN AXONEMAL ASSEMBLY FACTOR 3"/>
    <property type="match status" value="1"/>
</dbReference>
<dbReference type="Pfam" id="PF14740">
    <property type="entry name" value="DUF4471"/>
    <property type="match status" value="2"/>
</dbReference>
<dbReference type="FunCoup" id="F2USB7">
    <property type="interactions" value="6"/>
</dbReference>
<dbReference type="InterPro" id="IPR028235">
    <property type="entry name" value="DNAAF3_C"/>
</dbReference>
<dbReference type="eggNOG" id="ENOG502QT97">
    <property type="taxonomic scope" value="Eukaryota"/>
</dbReference>
<comment type="subcellular location">
    <subcellularLocation>
        <location evidence="1">Cytoplasm</location>
    </subcellularLocation>
</comment>
<keyword evidence="3" id="KW-0963">Cytoplasm</keyword>
<dbReference type="KEGG" id="sre:PTSG_10969"/>